<proteinExistence type="predicted"/>
<keyword evidence="1" id="KW-1133">Transmembrane helix</keyword>
<evidence type="ECO:0000256" key="1">
    <source>
        <dbReference type="SAM" id="Phobius"/>
    </source>
</evidence>
<protein>
    <submittedName>
        <fullName evidence="2">Uncharacterized protein</fullName>
    </submittedName>
</protein>
<dbReference type="HOGENOM" id="CLU_3053587_0_0_1"/>
<dbReference type="EnsemblPlants" id="OB06G29160.1">
    <property type="protein sequence ID" value="OB06G29160.1"/>
    <property type="gene ID" value="OB06G29160"/>
</dbReference>
<dbReference type="Proteomes" id="UP000006038">
    <property type="component" value="Chromosome 6"/>
</dbReference>
<feature type="transmembrane region" description="Helical" evidence="1">
    <location>
        <begin position="12"/>
        <end position="33"/>
    </location>
</feature>
<keyword evidence="1" id="KW-0812">Transmembrane</keyword>
<reference evidence="2" key="2">
    <citation type="submission" date="2013-04" db="UniProtKB">
        <authorList>
            <consortium name="EnsemblPlants"/>
        </authorList>
    </citation>
    <scope>IDENTIFICATION</scope>
</reference>
<accession>J3MFX2</accession>
<keyword evidence="1" id="KW-0472">Membrane</keyword>
<reference evidence="2" key="1">
    <citation type="journal article" date="2013" name="Nat. Commun.">
        <title>Whole-genome sequencing of Oryza brachyantha reveals mechanisms underlying Oryza genome evolution.</title>
        <authorList>
            <person name="Chen J."/>
            <person name="Huang Q."/>
            <person name="Gao D."/>
            <person name="Wang J."/>
            <person name="Lang Y."/>
            <person name="Liu T."/>
            <person name="Li B."/>
            <person name="Bai Z."/>
            <person name="Luis Goicoechea J."/>
            <person name="Liang C."/>
            <person name="Chen C."/>
            <person name="Zhang W."/>
            <person name="Sun S."/>
            <person name="Liao Y."/>
            <person name="Zhang X."/>
            <person name="Yang L."/>
            <person name="Song C."/>
            <person name="Wang M."/>
            <person name="Shi J."/>
            <person name="Liu G."/>
            <person name="Liu J."/>
            <person name="Zhou H."/>
            <person name="Zhou W."/>
            <person name="Yu Q."/>
            <person name="An N."/>
            <person name="Chen Y."/>
            <person name="Cai Q."/>
            <person name="Wang B."/>
            <person name="Liu B."/>
            <person name="Min J."/>
            <person name="Huang Y."/>
            <person name="Wu H."/>
            <person name="Li Z."/>
            <person name="Zhang Y."/>
            <person name="Yin Y."/>
            <person name="Song W."/>
            <person name="Jiang J."/>
            <person name="Jackson S.A."/>
            <person name="Wing R.A."/>
            <person name="Wang J."/>
            <person name="Chen M."/>
        </authorList>
    </citation>
    <scope>NUCLEOTIDE SEQUENCE [LARGE SCALE GENOMIC DNA]</scope>
    <source>
        <strain evidence="2">cv. IRGC 101232</strain>
    </source>
</reference>
<sequence>MSGGNNRVQLLFRILTMILRVIVFFPLSIRCIFQSINYRASFCVFNFEINRASF</sequence>
<keyword evidence="3" id="KW-1185">Reference proteome</keyword>
<evidence type="ECO:0000313" key="2">
    <source>
        <dbReference type="EnsemblPlants" id="OB06G29160.1"/>
    </source>
</evidence>
<evidence type="ECO:0000313" key="3">
    <source>
        <dbReference type="Proteomes" id="UP000006038"/>
    </source>
</evidence>
<dbReference type="Gramene" id="OB06G29160.1">
    <property type="protein sequence ID" value="OB06G29160.1"/>
    <property type="gene ID" value="OB06G29160"/>
</dbReference>
<dbReference type="AlphaFoldDB" id="J3MFX2"/>
<organism evidence="2">
    <name type="scientific">Oryza brachyantha</name>
    <name type="common">malo sina</name>
    <dbReference type="NCBI Taxonomy" id="4533"/>
    <lineage>
        <taxon>Eukaryota</taxon>
        <taxon>Viridiplantae</taxon>
        <taxon>Streptophyta</taxon>
        <taxon>Embryophyta</taxon>
        <taxon>Tracheophyta</taxon>
        <taxon>Spermatophyta</taxon>
        <taxon>Magnoliopsida</taxon>
        <taxon>Liliopsida</taxon>
        <taxon>Poales</taxon>
        <taxon>Poaceae</taxon>
        <taxon>BOP clade</taxon>
        <taxon>Oryzoideae</taxon>
        <taxon>Oryzeae</taxon>
        <taxon>Oryzinae</taxon>
        <taxon>Oryza</taxon>
    </lineage>
</organism>
<name>J3MFX2_ORYBR</name>